<keyword evidence="2 8" id="KW-0255">Endonuclease</keyword>
<dbReference type="PROSITE" id="PS50164">
    <property type="entry name" value="GIY_YIG"/>
    <property type="match status" value="1"/>
</dbReference>
<dbReference type="InterPro" id="IPR013083">
    <property type="entry name" value="Znf_RING/FYVE/PHD"/>
</dbReference>
<dbReference type="Pfam" id="PF21202">
    <property type="entry name" value="SLX1_C"/>
    <property type="match status" value="1"/>
</dbReference>
<keyword evidence="4 8" id="KW-0378">Hydrolase</keyword>
<proteinExistence type="inferred from homology"/>
<comment type="function">
    <text evidence="8">Catalytic subunit of the SLX1-SLX4 structure-specific endonuclease that resolves DNA secondary structures generated during DNA repair and recombination. Has endonuclease activity towards branched DNA substrates, introducing single-strand cuts in duplex DNA close to junctions with ss-DNA.</text>
</comment>
<dbReference type="CDD" id="cd10455">
    <property type="entry name" value="GIY-YIG_SLX1"/>
    <property type="match status" value="1"/>
</dbReference>
<keyword evidence="12" id="KW-1185">Reference proteome</keyword>
<dbReference type="InterPro" id="IPR000305">
    <property type="entry name" value="GIY-YIG_endonuc"/>
</dbReference>
<evidence type="ECO:0000256" key="6">
    <source>
        <dbReference type="ARBA" id="ARBA00023204"/>
    </source>
</evidence>
<keyword evidence="6 8" id="KW-0234">DNA repair</keyword>
<dbReference type="PANTHER" id="PTHR20208:SF10">
    <property type="entry name" value="STRUCTURE-SPECIFIC ENDONUCLEASE SUBUNIT SLX1"/>
    <property type="match status" value="1"/>
</dbReference>
<dbReference type="Gene3D" id="3.40.1440.10">
    <property type="entry name" value="GIY-YIG endonuclease"/>
    <property type="match status" value="1"/>
</dbReference>
<evidence type="ECO:0000256" key="4">
    <source>
        <dbReference type="ARBA" id="ARBA00022801"/>
    </source>
</evidence>
<keyword evidence="5 8" id="KW-0233">DNA recombination</keyword>
<keyword evidence="3 8" id="KW-0227">DNA damage</keyword>
<organism evidence="11 12">
    <name type="scientific">Lophiostoma macrostomum CBS 122681</name>
    <dbReference type="NCBI Taxonomy" id="1314788"/>
    <lineage>
        <taxon>Eukaryota</taxon>
        <taxon>Fungi</taxon>
        <taxon>Dikarya</taxon>
        <taxon>Ascomycota</taxon>
        <taxon>Pezizomycotina</taxon>
        <taxon>Dothideomycetes</taxon>
        <taxon>Pleosporomycetidae</taxon>
        <taxon>Pleosporales</taxon>
        <taxon>Lophiostomataceae</taxon>
        <taxon>Lophiostoma</taxon>
    </lineage>
</organism>
<sequence length="443" mass="49496">MQREVIPAFYGCYLLRSANRRSYYIGSTPNPARRLAQHNGKGAGGAKHTSRQASRPWEMVCIVHSFPSRVAALQFEWAWQNAHVTRHIERDAAPADLQTKKSGSSRKKRARPPMSLVARLKNLMKLLGAPYFARQSLHIQFFAEDVFAAWNKHVSKTEGGLRRGVQVSLTPAELPTLSSDGKAYTVPSILRQIPVAYEDCKAHVEKARAVLGDGQTNTCGICSKPADASRSMILVCPVENCQTVSHFGCLTERFRDEEGPTATVLPLEGTCPGCHTPTSWYTLTKELTLRLYGHKDLDALFKTKRRRKANSKSETEPQSAEPDSEKSGEEDEDLDETWLQDVTDEEEEFPPIEKYDKLRQPKAAASASAVSTELDTAIGGTDEEEETEFPYIETYGKMKRSKDAATPAGPYPLRAPEPQDMHEGDEEFPPIETYDRDTMNTTR</sequence>
<dbReference type="FunFam" id="3.40.1440.10:FF:000006">
    <property type="entry name" value="Structure-specific endonuclease subunit SLX1"/>
    <property type="match status" value="1"/>
</dbReference>
<dbReference type="InterPro" id="IPR027520">
    <property type="entry name" value="Slx1"/>
</dbReference>
<evidence type="ECO:0000256" key="3">
    <source>
        <dbReference type="ARBA" id="ARBA00022763"/>
    </source>
</evidence>
<dbReference type="GO" id="GO:0000724">
    <property type="term" value="P:double-strand break repair via homologous recombination"/>
    <property type="evidence" value="ECO:0007669"/>
    <property type="project" value="TreeGrafter"/>
</dbReference>
<dbReference type="InterPro" id="IPR035901">
    <property type="entry name" value="GIY-YIG_endonuc_sf"/>
</dbReference>
<gene>
    <name evidence="11" type="ORF">K491DRAFT_719442</name>
</gene>
<keyword evidence="1 8" id="KW-0540">Nuclease</keyword>
<evidence type="ECO:0000256" key="8">
    <source>
        <dbReference type="HAMAP-Rule" id="MF_03100"/>
    </source>
</evidence>
<reference evidence="11" key="1">
    <citation type="journal article" date="2020" name="Stud. Mycol.">
        <title>101 Dothideomycetes genomes: a test case for predicting lifestyles and emergence of pathogens.</title>
        <authorList>
            <person name="Haridas S."/>
            <person name="Albert R."/>
            <person name="Binder M."/>
            <person name="Bloem J."/>
            <person name="Labutti K."/>
            <person name="Salamov A."/>
            <person name="Andreopoulos B."/>
            <person name="Baker S."/>
            <person name="Barry K."/>
            <person name="Bills G."/>
            <person name="Bluhm B."/>
            <person name="Cannon C."/>
            <person name="Castanera R."/>
            <person name="Culley D."/>
            <person name="Daum C."/>
            <person name="Ezra D."/>
            <person name="Gonzalez J."/>
            <person name="Henrissat B."/>
            <person name="Kuo A."/>
            <person name="Liang C."/>
            <person name="Lipzen A."/>
            <person name="Lutzoni F."/>
            <person name="Magnuson J."/>
            <person name="Mondo S."/>
            <person name="Nolan M."/>
            <person name="Ohm R."/>
            <person name="Pangilinan J."/>
            <person name="Park H.-J."/>
            <person name="Ramirez L."/>
            <person name="Alfaro M."/>
            <person name="Sun H."/>
            <person name="Tritt A."/>
            <person name="Yoshinaga Y."/>
            <person name="Zwiers L.-H."/>
            <person name="Turgeon B."/>
            <person name="Goodwin S."/>
            <person name="Spatafora J."/>
            <person name="Crous P."/>
            <person name="Grigoriev I."/>
        </authorList>
    </citation>
    <scope>NUCLEOTIDE SEQUENCE</scope>
    <source>
        <strain evidence="11">CBS 122681</strain>
    </source>
</reference>
<feature type="compositionally biased region" description="Basic and acidic residues" evidence="9">
    <location>
        <begin position="433"/>
        <end position="443"/>
    </location>
</feature>
<evidence type="ECO:0000256" key="5">
    <source>
        <dbReference type="ARBA" id="ARBA00023172"/>
    </source>
</evidence>
<dbReference type="AlphaFoldDB" id="A0A6A6SWD0"/>
<comment type="cofactor">
    <cofactor evidence="8">
        <name>a divalent metal cation</name>
        <dbReference type="ChEBI" id="CHEBI:60240"/>
    </cofactor>
</comment>
<dbReference type="HAMAP" id="MF_03100">
    <property type="entry name" value="Endonuc_su_Slx1"/>
    <property type="match status" value="1"/>
</dbReference>
<evidence type="ECO:0000313" key="12">
    <source>
        <dbReference type="Proteomes" id="UP000799324"/>
    </source>
</evidence>
<dbReference type="Gene3D" id="3.30.40.10">
    <property type="entry name" value="Zinc/RING finger domain, C3HC4 (zinc finger)"/>
    <property type="match status" value="1"/>
</dbReference>
<dbReference type="Proteomes" id="UP000799324">
    <property type="component" value="Unassembled WGS sequence"/>
</dbReference>
<dbReference type="OrthoDB" id="24645at2759"/>
<feature type="domain" description="GIY-YIG" evidence="10">
    <location>
        <begin position="8"/>
        <end position="89"/>
    </location>
</feature>
<dbReference type="InterPro" id="IPR048749">
    <property type="entry name" value="SLX1_C"/>
</dbReference>
<dbReference type="EMBL" id="MU004415">
    <property type="protein sequence ID" value="KAF2651870.1"/>
    <property type="molecule type" value="Genomic_DNA"/>
</dbReference>
<evidence type="ECO:0000259" key="10">
    <source>
        <dbReference type="PROSITE" id="PS50164"/>
    </source>
</evidence>
<dbReference type="GO" id="GO:0017108">
    <property type="term" value="F:5'-flap endonuclease activity"/>
    <property type="evidence" value="ECO:0007669"/>
    <property type="project" value="InterPro"/>
</dbReference>
<protein>
    <recommendedName>
        <fullName evidence="10">GIY-YIG domain-containing protein</fullName>
    </recommendedName>
</protein>
<evidence type="ECO:0000256" key="1">
    <source>
        <dbReference type="ARBA" id="ARBA00022722"/>
    </source>
</evidence>
<name>A0A6A6SWD0_9PLEO</name>
<comment type="subcellular location">
    <subcellularLocation>
        <location evidence="8">Nucleus</location>
    </subcellularLocation>
</comment>
<dbReference type="SUPFAM" id="SSF82771">
    <property type="entry name" value="GIY-YIG endonuclease"/>
    <property type="match status" value="1"/>
</dbReference>
<dbReference type="GO" id="GO:0033557">
    <property type="term" value="C:Slx1-Slx4 complex"/>
    <property type="evidence" value="ECO:0007669"/>
    <property type="project" value="UniProtKB-UniRule"/>
</dbReference>
<dbReference type="InterPro" id="IPR050381">
    <property type="entry name" value="SLX1_endonuclease"/>
</dbReference>
<comment type="caution">
    <text evidence="8">Lacks conserved residue(s) required for the propagation of feature annotation.</text>
</comment>
<comment type="similarity">
    <text evidence="8">Belongs to the SLX1 family.</text>
</comment>
<feature type="region of interest" description="Disordered" evidence="9">
    <location>
        <begin position="305"/>
        <end position="443"/>
    </location>
</feature>
<feature type="region of interest" description="Disordered" evidence="9">
    <location>
        <begin position="90"/>
        <end position="113"/>
    </location>
</feature>
<evidence type="ECO:0000256" key="7">
    <source>
        <dbReference type="ARBA" id="ARBA00023242"/>
    </source>
</evidence>
<accession>A0A6A6SWD0</accession>
<feature type="compositionally biased region" description="Acidic residues" evidence="9">
    <location>
        <begin position="328"/>
        <end position="350"/>
    </location>
</feature>
<dbReference type="GO" id="GO:0008821">
    <property type="term" value="F:crossover junction DNA endonuclease activity"/>
    <property type="evidence" value="ECO:0007669"/>
    <property type="project" value="TreeGrafter"/>
</dbReference>
<comment type="subunit">
    <text evidence="8">Forms a heterodimer with SLX4.</text>
</comment>
<evidence type="ECO:0000313" key="11">
    <source>
        <dbReference type="EMBL" id="KAF2651870.1"/>
    </source>
</evidence>
<evidence type="ECO:0000256" key="9">
    <source>
        <dbReference type="SAM" id="MobiDB-lite"/>
    </source>
</evidence>
<dbReference type="Pfam" id="PF01541">
    <property type="entry name" value="GIY-YIG"/>
    <property type="match status" value="1"/>
</dbReference>
<dbReference type="PANTHER" id="PTHR20208">
    <property type="entry name" value="STRUCTURE-SPECIFIC ENDONUCLEASE SUBUNIT SLX1"/>
    <property type="match status" value="1"/>
</dbReference>
<keyword evidence="7 8" id="KW-0539">Nucleus</keyword>
<evidence type="ECO:0000256" key="2">
    <source>
        <dbReference type="ARBA" id="ARBA00022759"/>
    </source>
</evidence>